<dbReference type="GO" id="GO:0005524">
    <property type="term" value="F:ATP binding"/>
    <property type="evidence" value="ECO:0007669"/>
    <property type="project" value="UniProtKB-KW"/>
</dbReference>
<keyword evidence="6" id="KW-0347">Helicase</keyword>
<keyword evidence="7" id="KW-1185">Reference proteome</keyword>
<proteinExistence type="predicted"/>
<dbReference type="EMBL" id="WBKA01000007">
    <property type="protein sequence ID" value="KAB1631366.1"/>
    <property type="molecule type" value="Genomic_DNA"/>
</dbReference>
<dbReference type="GO" id="GO:0006289">
    <property type="term" value="P:nucleotide-excision repair"/>
    <property type="evidence" value="ECO:0007669"/>
    <property type="project" value="TreeGrafter"/>
</dbReference>
<dbReference type="InterPro" id="IPR027417">
    <property type="entry name" value="P-loop_NTPase"/>
</dbReference>
<protein>
    <submittedName>
        <fullName evidence="6">DEAD/DEAH box helicase</fullName>
    </submittedName>
</protein>
<dbReference type="InterPro" id="IPR014001">
    <property type="entry name" value="Helicase_ATP-bd"/>
</dbReference>
<evidence type="ECO:0000313" key="6">
    <source>
        <dbReference type="EMBL" id="KAB1631366.1"/>
    </source>
</evidence>
<dbReference type="SUPFAM" id="SSF52540">
    <property type="entry name" value="P-loop containing nucleoside triphosphate hydrolases"/>
    <property type="match status" value="2"/>
</dbReference>
<name>A0A7C8BTG4_9MICO</name>
<dbReference type="GO" id="GO:0036297">
    <property type="term" value="P:interstrand cross-link repair"/>
    <property type="evidence" value="ECO:0007669"/>
    <property type="project" value="TreeGrafter"/>
</dbReference>
<evidence type="ECO:0000259" key="4">
    <source>
        <dbReference type="PROSITE" id="PS51192"/>
    </source>
</evidence>
<dbReference type="PANTHER" id="PTHR47957:SF3">
    <property type="entry name" value="ATP-DEPENDENT HELICASE HRQ1"/>
    <property type="match status" value="1"/>
</dbReference>
<evidence type="ECO:0000256" key="2">
    <source>
        <dbReference type="ARBA" id="ARBA00022840"/>
    </source>
</evidence>
<dbReference type="RefSeq" id="WP_158036782.1">
    <property type="nucleotide sequence ID" value="NZ_BAAAZV010000020.1"/>
</dbReference>
<dbReference type="InterPro" id="IPR018973">
    <property type="entry name" value="MZB"/>
</dbReference>
<feature type="region of interest" description="Disordered" evidence="3">
    <location>
        <begin position="2067"/>
        <end position="2093"/>
    </location>
</feature>
<dbReference type="Pfam" id="PF09369">
    <property type="entry name" value="MZB"/>
    <property type="match status" value="1"/>
</dbReference>
<dbReference type="PROSITE" id="PS51194">
    <property type="entry name" value="HELICASE_CTER"/>
    <property type="match status" value="1"/>
</dbReference>
<feature type="domain" description="Helicase ATP-binding" evidence="4">
    <location>
        <begin position="95"/>
        <end position="310"/>
    </location>
</feature>
<dbReference type="Proteomes" id="UP000481339">
    <property type="component" value="Unassembled WGS sequence"/>
</dbReference>
<dbReference type="GO" id="GO:0043138">
    <property type="term" value="F:3'-5' DNA helicase activity"/>
    <property type="evidence" value="ECO:0007669"/>
    <property type="project" value="TreeGrafter"/>
</dbReference>
<dbReference type="OrthoDB" id="3197455at2"/>
<dbReference type="GO" id="GO:0003676">
    <property type="term" value="F:nucleic acid binding"/>
    <property type="evidence" value="ECO:0007669"/>
    <property type="project" value="InterPro"/>
</dbReference>
<feature type="domain" description="Helicase C-terminal" evidence="5">
    <location>
        <begin position="982"/>
        <end position="1178"/>
    </location>
</feature>
<keyword evidence="1" id="KW-0547">Nucleotide-binding</keyword>
<dbReference type="SMART" id="SM00487">
    <property type="entry name" value="DEXDc"/>
    <property type="match status" value="1"/>
</dbReference>
<organism evidence="6 7">
    <name type="scientific">Pseudoclavibacter caeni</name>
    <dbReference type="NCBI Taxonomy" id="908846"/>
    <lineage>
        <taxon>Bacteria</taxon>
        <taxon>Bacillati</taxon>
        <taxon>Actinomycetota</taxon>
        <taxon>Actinomycetes</taxon>
        <taxon>Micrococcales</taxon>
        <taxon>Microbacteriaceae</taxon>
        <taxon>Pseudoclavibacter</taxon>
    </lineage>
</organism>
<sequence length="2202" mass="241035">MSELVPVQQAERIRTVLLDYLTTRFALDNLQTREVLAQFLSDPVHGVFRGPYARMRLPFRAADEGWESAVDWRPDGLHPYAHQAAAWKRLSSKPDVNPEGPQPTLVTTGTGSGKTESFLIPILDHVARERRLGNTGMKALILYPMNALAGDQANRLASYITENAALNGVRAAIYVGDGSHGRKGVTKDGLITDRDSIRAEAPDILLTNYKMLDQLLLRPADQELWRQSALSLQYLVLDEFHTYDGAQGTDVAMLLRRLGLALKAAWPDDPTLEGARKLPLGRITPVATSATLGGGDAVPMVDFANTVFGGGFDATSVIGESRQSIDEWAAGVASEQPGGKSFTGFEAGSLRQTIRRVNEAVPHPEDLTPAEAAQAVANALLASEADVEDASGPSAWSDDQLLALMATHPLLRRLVQAASRPRKLDDLCDALTDAPSALVGVSTNDREHFVALLLTLCSHVRAVTGRRAPNVDVHLWLRELSRVNRSTTTDARFIWSDDGIRRSEGEAEDATDTEETHYEYLPAIYCRRCGRSGWMSTGSSVSDAIEVDPQAVRTKSGRDHSQQRPLIFAREEGELALAAPSSGKRASAAPERRLTPGLQWLHTRDNRLVDELPSPDDEDFTSGWILPVLGLTGDHVKDDAANDTCPACGTANSIRYIGSAIATMLSVAVSTLFGATNLDGAEKKALIFTDSVQDAAHRAGFIEARSRVFTFRSLLREAAGDGGTLPELVGRAVEQAGDDLDERFRLIPPSLVEHEGIKPYWNPKKQKKAQIERARQNVVKRLLFDAEEEFGRFGDIGRTLELTGTLSAGHGLSDRELLSAAREAVVASREREMLDGLSDGFENTDAALLAWAHGVLYRMRRDGAILHPWLKKYLEEGGALYQLQGGRNRGEGQPWLGRQSRIPSFPYARTASKKNTAGSKASLENLVNIGSPRSWYSIWGSRVLHTDHTATARHTRALFVALTKQGLLEPVEGLSRTIIAYGLPPEHLRIEPVDRSTWLAGGYRLRCDTCHTVEAAEPRAVNALLGAPCLNARCSGHLESLPGDDGAFYRRLYESHMRTVIAQEHTGLLEDAARQTAEQGFRGKRHSPDAPNVLVATPTLELGIDIGDLSTVLLASLPKTNANYQQRVGRAGRLTGNALDMAFIRGRGKNLPVLDDPLKMIDGEVQPPATYLSAEEILQRQYFAFLMDTIARDGSGPQPLQSAADVLGHAATDTVLGEVIRRAHSGNVEWATSTFVHEFGTHVDPEVATALAQWATPDATGESGLSRRIDEAVATYRQTGERIAHRLKHVEDSLEGLQRSADSARATDEDRRALSLAVGALKMLRKMKSEHAGTLPGTNGYWISALEEYGLLPNYTLLDDSVELSVELSWYDADSGEYKSDDPIRIQRGAVSAITEFAPGSTFYARGRALQIDAVDLGADGGDVRTWAQCPECGFAQDLTGEQQPLTVCPRCGSGGIADRGQQLQVVDLARVSSQEDRDRTLIGTDDEDRRRTYFTTVTCADIDHSKSTGTWYVQGNGFGATYLRSLRLRELNLGKTVAGRDIRIAGQDISAALFTVCSACGKLDRKGDTNSPAEHRPWCPHRLDKEEHNRQIALARSLTTQGVALTLPAGLAEQDSFVLPSLKAALLFGLQLEFGGDPSHITVTDVLIPDRRPDQPNDRGLLLHDQVPGGTGYLASFGTPEHVWHLLREVWLRLRTCSCRGEDVLACEHCLLPFAGFSSEHVSRATAERCLESILTSNGKLSAEALAEDSASQVQWDVTEEQPVITPYDSPLEGRFAARFSELLKDRGAGIKEVPGAHGNSLHIRLPGQRHEWRLQPQVELAGTRPDFGLVHSDTNDPEIMIYTDGYQYHGTPTNDHVVDDAQKRTSVRNSADRERLVFSFVWDEIDSDSPAAPYWWNQQKQEKLIQKGIASQTMLQIVQQGPLAVMIDLFSGTDADRWDSWRRYTAALPVGIGDLVALSPHDDLRAIALAELDDAGSHVADAQQLRAGQELSLGTMWRHGPTLLLSRLKHETQSWETVLTIDERQVGEDGFHEAWNSWTQLGSLLGLNRWGTTIDTRLGLKRALASEGTETSSSGRTDLPSPSVSMSSSDEQPLADAEWAALVEDARADGDDRLVKAIRQLGLELKGPVPELWAEETAEGIPVPLSFRNEQVAVVLPDTEDDDRRDLVAEGWIVVELQDVSAIERAVNDRCGNADEKVDA</sequence>
<feature type="compositionally biased region" description="Low complexity" evidence="3">
    <location>
        <begin position="2068"/>
        <end position="2091"/>
    </location>
</feature>
<dbReference type="PANTHER" id="PTHR47957">
    <property type="entry name" value="ATP-DEPENDENT HELICASE HRQ1"/>
    <property type="match status" value="1"/>
</dbReference>
<dbReference type="InterPro" id="IPR011545">
    <property type="entry name" value="DEAD/DEAH_box_helicase_dom"/>
</dbReference>
<keyword evidence="2" id="KW-0067">ATP-binding</keyword>
<comment type="caution">
    <text evidence="6">The sequence shown here is derived from an EMBL/GenBank/DDBJ whole genome shotgun (WGS) entry which is preliminary data.</text>
</comment>
<evidence type="ECO:0000256" key="1">
    <source>
        <dbReference type="ARBA" id="ARBA00022741"/>
    </source>
</evidence>
<evidence type="ECO:0000256" key="3">
    <source>
        <dbReference type="SAM" id="MobiDB-lite"/>
    </source>
</evidence>
<gene>
    <name evidence="6" type="ORF">F8O02_08345</name>
</gene>
<reference evidence="6 7" key="1">
    <citation type="submission" date="2019-09" db="EMBL/GenBank/DDBJ databases">
        <title>Phylogeny of genus Pseudoclavibacter and closely related genus.</title>
        <authorList>
            <person name="Li Y."/>
        </authorList>
    </citation>
    <scope>NUCLEOTIDE SEQUENCE [LARGE SCALE GENOMIC DNA]</scope>
    <source>
        <strain evidence="6 7">JCM 16921</strain>
    </source>
</reference>
<dbReference type="InterPro" id="IPR001650">
    <property type="entry name" value="Helicase_C-like"/>
</dbReference>
<evidence type="ECO:0000313" key="7">
    <source>
        <dbReference type="Proteomes" id="UP000481339"/>
    </source>
</evidence>
<evidence type="ECO:0000259" key="5">
    <source>
        <dbReference type="PROSITE" id="PS51194"/>
    </source>
</evidence>
<dbReference type="Pfam" id="PF00271">
    <property type="entry name" value="Helicase_C"/>
    <property type="match status" value="1"/>
</dbReference>
<dbReference type="PROSITE" id="PS51192">
    <property type="entry name" value="HELICASE_ATP_BIND_1"/>
    <property type="match status" value="1"/>
</dbReference>
<dbReference type="SMART" id="SM00490">
    <property type="entry name" value="HELICc"/>
    <property type="match status" value="1"/>
</dbReference>
<dbReference type="Gene3D" id="3.40.50.300">
    <property type="entry name" value="P-loop containing nucleotide triphosphate hydrolases"/>
    <property type="match status" value="2"/>
</dbReference>
<accession>A0A7C8BTG4</accession>
<dbReference type="Pfam" id="PF00270">
    <property type="entry name" value="DEAD"/>
    <property type="match status" value="1"/>
</dbReference>
<keyword evidence="6" id="KW-0378">Hydrolase</keyword>